<gene>
    <name evidence="2" type="ORF">BZL29_3000</name>
</gene>
<sequence>MVTVEVDPERVESRLAAGEVLCPSCADGVLVRWGFARVRRVVGVVEPVRPRRSRCRECAVTHVLLPVTLLLRRAYGAELIWAAVVAKAAGAGHRVIGARLGIPAGTVRGWLRVVTGRAQVVRHWFISVAVTAGVDVSIPRATGSGCGDVLGAVGAAREAIARRFGDGSVIGAVTSARVAAVCSGARLLAPGWPLASKPARPTPVDPDVAAVDGSSSRG</sequence>
<evidence type="ECO:0000256" key="1">
    <source>
        <dbReference type="SAM" id="MobiDB-lite"/>
    </source>
</evidence>
<feature type="region of interest" description="Disordered" evidence="1">
    <location>
        <begin position="196"/>
        <end position="218"/>
    </location>
</feature>
<organism evidence="2 3">
    <name type="scientific">Mycobacterium kansasii</name>
    <dbReference type="NCBI Taxonomy" id="1768"/>
    <lineage>
        <taxon>Bacteria</taxon>
        <taxon>Bacillati</taxon>
        <taxon>Actinomycetota</taxon>
        <taxon>Actinomycetes</taxon>
        <taxon>Mycobacteriales</taxon>
        <taxon>Mycobacteriaceae</taxon>
        <taxon>Mycobacterium</taxon>
    </lineage>
</organism>
<evidence type="ECO:0000313" key="3">
    <source>
        <dbReference type="Proteomes" id="UP000188532"/>
    </source>
</evidence>
<evidence type="ECO:0000313" key="2">
    <source>
        <dbReference type="EMBL" id="OOK77770.1"/>
    </source>
</evidence>
<name>A0A1V3XF87_MYCKA</name>
<proteinExistence type="predicted"/>
<accession>A0A1V3XF87</accession>
<dbReference type="AlphaFoldDB" id="A0A1V3XF87"/>
<dbReference type="EMBL" id="MVBN01000003">
    <property type="protein sequence ID" value="OOK77770.1"/>
    <property type="molecule type" value="Genomic_DNA"/>
</dbReference>
<protein>
    <submittedName>
        <fullName evidence="2">Uncharacterized protein</fullName>
    </submittedName>
</protein>
<reference evidence="2 3" key="1">
    <citation type="submission" date="2017-02" db="EMBL/GenBank/DDBJ databases">
        <title>Complete genome sequences of Mycobacterium kansasii strains isolated from rhesus macaques.</title>
        <authorList>
            <person name="Panda A."/>
            <person name="Nagaraj S."/>
            <person name="Zhao X."/>
            <person name="Tettelin H."/>
            <person name="Detolla L.J."/>
        </authorList>
    </citation>
    <scope>NUCLEOTIDE SEQUENCE [LARGE SCALE GENOMIC DNA]</scope>
    <source>
        <strain evidence="2 3">11-3469</strain>
    </source>
</reference>
<comment type="caution">
    <text evidence="2">The sequence shown here is derived from an EMBL/GenBank/DDBJ whole genome shotgun (WGS) entry which is preliminary data.</text>
</comment>
<dbReference type="Proteomes" id="UP000188532">
    <property type="component" value="Unassembled WGS sequence"/>
</dbReference>